<reference evidence="4" key="1">
    <citation type="submission" date="2015-10" db="EMBL/GenBank/DDBJ databases">
        <title>Analysis of five complete genome sequences for members of the class Peribacteria in the recently recognized Peregrinibacteria bacterial phylum.</title>
        <authorList>
            <person name="Anantharaman K."/>
            <person name="Brown C.T."/>
            <person name="Burstein D."/>
            <person name="Castelle C.J."/>
            <person name="Probst A.J."/>
            <person name="Thomas B.C."/>
            <person name="Williams K.H."/>
            <person name="Banfield J.F."/>
        </authorList>
    </citation>
    <scope>NUCLEOTIDE SEQUENCE [LARGE SCALE GENOMIC DNA]</scope>
</reference>
<dbReference type="PANTHER" id="PTHR12558:SF36">
    <property type="entry name" value="ANAPHASE-PROMOTING COMPLEX SUBUNIT 7"/>
    <property type="match status" value="1"/>
</dbReference>
<evidence type="ECO:0000313" key="4">
    <source>
        <dbReference type="Proteomes" id="UP000069135"/>
    </source>
</evidence>
<accession>A0A0S1SJW3</accession>
<dbReference type="Gene3D" id="1.25.40.10">
    <property type="entry name" value="Tetratricopeptide repeat domain"/>
    <property type="match status" value="3"/>
</dbReference>
<protein>
    <submittedName>
        <fullName evidence="3">Tetratricopeptide domain-containing protein</fullName>
    </submittedName>
</protein>
<dbReference type="GO" id="GO:0051301">
    <property type="term" value="P:cell division"/>
    <property type="evidence" value="ECO:0007669"/>
    <property type="project" value="TreeGrafter"/>
</dbReference>
<dbReference type="EMBL" id="CP013065">
    <property type="protein sequence ID" value="ALM13407.1"/>
    <property type="molecule type" value="Genomic_DNA"/>
</dbReference>
<keyword evidence="2" id="KW-1133">Transmembrane helix</keyword>
<dbReference type="Pfam" id="PF14559">
    <property type="entry name" value="TPR_19"/>
    <property type="match status" value="1"/>
</dbReference>
<dbReference type="SMART" id="SM00028">
    <property type="entry name" value="TPR"/>
    <property type="match status" value="4"/>
</dbReference>
<dbReference type="InterPro" id="IPR019734">
    <property type="entry name" value="TPR_rpt"/>
</dbReference>
<gene>
    <name evidence="3" type="ORF">PeribacterD1_0736</name>
</gene>
<feature type="repeat" description="TPR" evidence="1">
    <location>
        <begin position="394"/>
        <end position="427"/>
    </location>
</feature>
<accession>A0A0S1SPR1</accession>
<keyword evidence="1" id="KW-0802">TPR repeat</keyword>
<feature type="repeat" description="TPR" evidence="1">
    <location>
        <begin position="257"/>
        <end position="290"/>
    </location>
</feature>
<dbReference type="Pfam" id="PF13181">
    <property type="entry name" value="TPR_8"/>
    <property type="match status" value="1"/>
</dbReference>
<dbReference type="InterPro" id="IPR011990">
    <property type="entry name" value="TPR-like_helical_dom_sf"/>
</dbReference>
<dbReference type="SUPFAM" id="SSF48452">
    <property type="entry name" value="TPR-like"/>
    <property type="match status" value="1"/>
</dbReference>
<proteinExistence type="predicted"/>
<sequence length="438" mass="48242">MKIPARILVPVIFALLCAGALIAFLWWQLISSSRAVQRQPSQTDTAQELLAGSGSAPVTLSPADSRDQALLHLREGDLFAVRGEWVEAAKAYERAVAFDGGLPALRKLAVAQLQRRDMGSLQETIRKLKAAGARPEDVAMIENIVLLRTGELTTARKRLEEAADSPQKHYGLALLSMIEGNHGGAQQELSLVTIGWEPVLRTNARTLLGAYEEFALFPESTDLHLITLLSRALAQVQECELALPLLAQVTREKEDYRDAWIVQGYCELTTERPQQALASLERAYNLNPEKPEIQYFLARAHAALNQHDNAITFLEYALQNGFTPKSELRRLIASEALKKGDAAAALGQYKALVEEPDATIEAFEGAVSTALALERKEEAIVLAKLATERLPESARAFDLLGWTYIEAGKKEEARAALTKALTIDPYLLSAKDRLEKLK</sequence>
<dbReference type="PROSITE" id="PS50005">
    <property type="entry name" value="TPR"/>
    <property type="match status" value="2"/>
</dbReference>
<keyword evidence="2" id="KW-0812">Transmembrane</keyword>
<feature type="transmembrane region" description="Helical" evidence="2">
    <location>
        <begin position="7"/>
        <end position="29"/>
    </location>
</feature>
<organism evidence="3 4">
    <name type="scientific">Candidatus Peribacter riflensis</name>
    <dbReference type="NCBI Taxonomy" id="1735162"/>
    <lineage>
        <taxon>Bacteria</taxon>
        <taxon>Candidatus Peregrinibacteriota</taxon>
        <taxon>Candidatus Peribacteria</taxon>
        <taxon>Candidatus Peribacterales</taxon>
        <taxon>Candidatus Peribacteraceae</taxon>
        <taxon>Candidatus Peribacter</taxon>
    </lineage>
</organism>
<evidence type="ECO:0000256" key="1">
    <source>
        <dbReference type="PROSITE-ProRule" id="PRU00339"/>
    </source>
</evidence>
<dbReference type="GO" id="GO:0016567">
    <property type="term" value="P:protein ubiquitination"/>
    <property type="evidence" value="ECO:0007669"/>
    <property type="project" value="TreeGrafter"/>
</dbReference>
<evidence type="ECO:0000256" key="2">
    <source>
        <dbReference type="SAM" id="Phobius"/>
    </source>
</evidence>
<accession>A0A0S1SFG5</accession>
<keyword evidence="2" id="KW-0472">Membrane</keyword>
<dbReference type="PANTHER" id="PTHR12558">
    <property type="entry name" value="CELL DIVISION CYCLE 16,23,27"/>
    <property type="match status" value="1"/>
</dbReference>
<evidence type="ECO:0000313" key="3">
    <source>
        <dbReference type="EMBL" id="ALM13407.1"/>
    </source>
</evidence>
<accession>A0A0S1SNV4</accession>
<dbReference type="Proteomes" id="UP000069135">
    <property type="component" value="Chromosome"/>
</dbReference>
<name>A0A0S1SSH8_9BACT</name>
<dbReference type="STRING" id="1735162.PeribacterB2_0736"/>
<accession>A0A0S1SSH8</accession>
<dbReference type="KEGG" id="prf:PeribacterA2_0735"/>
<reference evidence="3 4" key="2">
    <citation type="journal article" date="2016" name="PeerJ">
        <title>Analysis of five complete genome sequences for members of the class Peribacteria in the recently recognized Peregrinibacteria bacterial phylum.</title>
        <authorList>
            <person name="Anantharaman K."/>
            <person name="Brown C.T."/>
            <person name="Burstein D."/>
            <person name="Castelle C.J."/>
            <person name="Probst A.J."/>
            <person name="Thomas B.C."/>
            <person name="Williams K.H."/>
            <person name="Banfield J.F."/>
        </authorList>
    </citation>
    <scope>NUCLEOTIDE SEQUENCE [LARGE SCALE GENOMIC DNA]</scope>
    <source>
        <strain evidence="3">RIFOXYD1_FULL_PER-ii_59_16</strain>
    </source>
</reference>
<dbReference type="AlphaFoldDB" id="A0A0S1SSH8"/>